<protein>
    <submittedName>
        <fullName evidence="1">Uncharacterized protein</fullName>
    </submittedName>
</protein>
<evidence type="ECO:0000313" key="2">
    <source>
        <dbReference type="Proteomes" id="UP001457282"/>
    </source>
</evidence>
<organism evidence="1 2">
    <name type="scientific">Rubus argutus</name>
    <name type="common">Southern blackberry</name>
    <dbReference type="NCBI Taxonomy" id="59490"/>
    <lineage>
        <taxon>Eukaryota</taxon>
        <taxon>Viridiplantae</taxon>
        <taxon>Streptophyta</taxon>
        <taxon>Embryophyta</taxon>
        <taxon>Tracheophyta</taxon>
        <taxon>Spermatophyta</taxon>
        <taxon>Magnoliopsida</taxon>
        <taxon>eudicotyledons</taxon>
        <taxon>Gunneridae</taxon>
        <taxon>Pentapetalae</taxon>
        <taxon>rosids</taxon>
        <taxon>fabids</taxon>
        <taxon>Rosales</taxon>
        <taxon>Rosaceae</taxon>
        <taxon>Rosoideae</taxon>
        <taxon>Rosoideae incertae sedis</taxon>
        <taxon>Rubus</taxon>
    </lineage>
</organism>
<keyword evidence="2" id="KW-1185">Reference proteome</keyword>
<comment type="caution">
    <text evidence="1">The sequence shown here is derived from an EMBL/GenBank/DDBJ whole genome shotgun (WGS) entry which is preliminary data.</text>
</comment>
<dbReference type="Proteomes" id="UP001457282">
    <property type="component" value="Unassembled WGS sequence"/>
</dbReference>
<dbReference type="AlphaFoldDB" id="A0AAW1Y3R3"/>
<name>A0AAW1Y3R3_RUBAR</name>
<dbReference type="EMBL" id="JBEDUW010000002">
    <property type="protein sequence ID" value="KAK9942824.1"/>
    <property type="molecule type" value="Genomic_DNA"/>
</dbReference>
<accession>A0AAW1Y3R3</accession>
<sequence>MAGLQFNHVTFTAAPPHHYLNHIITASISITTISSSINIPANTNTTTIPISQLLSPLPSYPVHEPVLMINSLTTEASICRQARCLLSLPLFQSAPLDASLSLKATAKDLSSAAAAVHQSRQARRRPRRALITLF</sequence>
<proteinExistence type="predicted"/>
<reference evidence="1 2" key="1">
    <citation type="journal article" date="2023" name="G3 (Bethesda)">
        <title>A chromosome-length genome assembly and annotation of blackberry (Rubus argutus, cv. 'Hillquist').</title>
        <authorList>
            <person name="Bruna T."/>
            <person name="Aryal R."/>
            <person name="Dudchenko O."/>
            <person name="Sargent D.J."/>
            <person name="Mead D."/>
            <person name="Buti M."/>
            <person name="Cavallini A."/>
            <person name="Hytonen T."/>
            <person name="Andres J."/>
            <person name="Pham M."/>
            <person name="Weisz D."/>
            <person name="Mascagni F."/>
            <person name="Usai G."/>
            <person name="Natali L."/>
            <person name="Bassil N."/>
            <person name="Fernandez G.E."/>
            <person name="Lomsadze A."/>
            <person name="Armour M."/>
            <person name="Olukolu B."/>
            <person name="Poorten T."/>
            <person name="Britton C."/>
            <person name="Davik J."/>
            <person name="Ashrafi H."/>
            <person name="Aiden E.L."/>
            <person name="Borodovsky M."/>
            <person name="Worthington M."/>
        </authorList>
    </citation>
    <scope>NUCLEOTIDE SEQUENCE [LARGE SCALE GENOMIC DNA]</scope>
    <source>
        <strain evidence="1">PI 553951</strain>
    </source>
</reference>
<gene>
    <name evidence="1" type="ORF">M0R45_008472</name>
</gene>
<evidence type="ECO:0000313" key="1">
    <source>
        <dbReference type="EMBL" id="KAK9942824.1"/>
    </source>
</evidence>